<organism evidence="13 14">
    <name type="scientific">Cucurbita moschata</name>
    <name type="common">Winter crookneck squash</name>
    <name type="synonym">Cucurbita pepo var. moschata</name>
    <dbReference type="NCBI Taxonomy" id="3662"/>
    <lineage>
        <taxon>Eukaryota</taxon>
        <taxon>Viridiplantae</taxon>
        <taxon>Streptophyta</taxon>
        <taxon>Embryophyta</taxon>
        <taxon>Tracheophyta</taxon>
        <taxon>Spermatophyta</taxon>
        <taxon>Magnoliopsida</taxon>
        <taxon>eudicotyledons</taxon>
        <taxon>Gunneridae</taxon>
        <taxon>Pentapetalae</taxon>
        <taxon>rosids</taxon>
        <taxon>fabids</taxon>
        <taxon>Cucurbitales</taxon>
        <taxon>Cucurbitaceae</taxon>
        <taxon>Cucurbiteae</taxon>
        <taxon>Cucurbita</taxon>
    </lineage>
</organism>
<keyword evidence="3" id="KW-1003">Cell membrane</keyword>
<dbReference type="PROSITE" id="PS50011">
    <property type="entry name" value="PROTEIN_KINASE_DOM"/>
    <property type="match status" value="1"/>
</dbReference>
<dbReference type="PROSITE" id="PS00107">
    <property type="entry name" value="PROTEIN_KINASE_ATP"/>
    <property type="match status" value="1"/>
</dbReference>
<name>A0A6J1FUF6_CUCMO</name>
<evidence type="ECO:0000259" key="12">
    <source>
        <dbReference type="PROSITE" id="PS50011"/>
    </source>
</evidence>
<dbReference type="InterPro" id="IPR050823">
    <property type="entry name" value="Plant_Ser_Thr_Prot_Kinase"/>
</dbReference>
<comment type="catalytic activity">
    <reaction evidence="9">
        <text>L-seryl-[protein] + ATP = O-phospho-L-seryl-[protein] + ADP + H(+)</text>
        <dbReference type="Rhea" id="RHEA:17989"/>
        <dbReference type="Rhea" id="RHEA-COMP:9863"/>
        <dbReference type="Rhea" id="RHEA-COMP:11604"/>
        <dbReference type="ChEBI" id="CHEBI:15378"/>
        <dbReference type="ChEBI" id="CHEBI:29999"/>
        <dbReference type="ChEBI" id="CHEBI:30616"/>
        <dbReference type="ChEBI" id="CHEBI:83421"/>
        <dbReference type="ChEBI" id="CHEBI:456216"/>
        <dbReference type="EC" id="2.7.11.1"/>
    </reaction>
</comment>
<comment type="catalytic activity">
    <reaction evidence="8">
        <text>L-threonyl-[protein] + ATP = O-phospho-L-threonyl-[protein] + ADP + H(+)</text>
        <dbReference type="Rhea" id="RHEA:46608"/>
        <dbReference type="Rhea" id="RHEA-COMP:11060"/>
        <dbReference type="Rhea" id="RHEA-COMP:11605"/>
        <dbReference type="ChEBI" id="CHEBI:15378"/>
        <dbReference type="ChEBI" id="CHEBI:30013"/>
        <dbReference type="ChEBI" id="CHEBI:30616"/>
        <dbReference type="ChEBI" id="CHEBI:61977"/>
        <dbReference type="ChEBI" id="CHEBI:456216"/>
        <dbReference type="EC" id="2.7.11.1"/>
    </reaction>
</comment>
<dbReference type="InterPro" id="IPR017441">
    <property type="entry name" value="Protein_kinase_ATP_BS"/>
</dbReference>
<accession>A0A6J1FUF6</accession>
<evidence type="ECO:0000256" key="3">
    <source>
        <dbReference type="ARBA" id="ARBA00022475"/>
    </source>
</evidence>
<dbReference type="SMART" id="SM00220">
    <property type="entry name" value="S_TKc"/>
    <property type="match status" value="1"/>
</dbReference>
<evidence type="ECO:0000256" key="1">
    <source>
        <dbReference type="ARBA" id="ARBA00004236"/>
    </source>
</evidence>
<keyword evidence="5 10" id="KW-0547">Nucleotide-binding</keyword>
<feature type="chain" id="PRO_5027102722" description="non-specific serine/threonine protein kinase" evidence="11">
    <location>
        <begin position="23"/>
        <end position="510"/>
    </location>
</feature>
<feature type="signal peptide" evidence="11">
    <location>
        <begin position="1"/>
        <end position="22"/>
    </location>
</feature>
<evidence type="ECO:0000256" key="5">
    <source>
        <dbReference type="ARBA" id="ARBA00022741"/>
    </source>
</evidence>
<dbReference type="GO" id="GO:0005524">
    <property type="term" value="F:ATP binding"/>
    <property type="evidence" value="ECO:0007669"/>
    <property type="project" value="UniProtKB-UniRule"/>
</dbReference>
<keyword evidence="7 10" id="KW-0067">ATP-binding</keyword>
<keyword evidence="6 14" id="KW-0418">Kinase</keyword>
<dbReference type="GO" id="GO:0005886">
    <property type="term" value="C:plasma membrane"/>
    <property type="evidence" value="ECO:0007669"/>
    <property type="project" value="UniProtKB-SubCell"/>
</dbReference>
<evidence type="ECO:0000256" key="8">
    <source>
        <dbReference type="ARBA" id="ARBA00047899"/>
    </source>
</evidence>
<evidence type="ECO:0000256" key="11">
    <source>
        <dbReference type="SAM" id="SignalP"/>
    </source>
</evidence>
<keyword evidence="13" id="KW-1185">Reference proteome</keyword>
<gene>
    <name evidence="14" type="primary">LOC111448521</name>
</gene>
<dbReference type="Gene3D" id="1.10.510.10">
    <property type="entry name" value="Transferase(Phosphotransferase) domain 1"/>
    <property type="match status" value="1"/>
</dbReference>
<evidence type="ECO:0000256" key="9">
    <source>
        <dbReference type="ARBA" id="ARBA00048679"/>
    </source>
</evidence>
<dbReference type="GO" id="GO:0004674">
    <property type="term" value="F:protein serine/threonine kinase activity"/>
    <property type="evidence" value="ECO:0007669"/>
    <property type="project" value="UniProtKB-EC"/>
</dbReference>
<dbReference type="GeneID" id="111448521"/>
<evidence type="ECO:0000256" key="10">
    <source>
        <dbReference type="PROSITE-ProRule" id="PRU10141"/>
    </source>
</evidence>
<dbReference type="EC" id="2.7.11.1" evidence="2"/>
<comment type="subcellular location">
    <subcellularLocation>
        <location evidence="1">Cell membrane</location>
    </subcellularLocation>
</comment>
<dbReference type="InterPro" id="IPR000719">
    <property type="entry name" value="Prot_kinase_dom"/>
</dbReference>
<feature type="domain" description="Protein kinase" evidence="12">
    <location>
        <begin position="148"/>
        <end position="444"/>
    </location>
</feature>
<evidence type="ECO:0000313" key="13">
    <source>
        <dbReference type="Proteomes" id="UP000504609"/>
    </source>
</evidence>
<dbReference type="PANTHER" id="PTHR45621">
    <property type="entry name" value="OS01G0588500 PROTEIN-RELATED"/>
    <property type="match status" value="1"/>
</dbReference>
<dbReference type="Proteomes" id="UP000504609">
    <property type="component" value="Unplaced"/>
</dbReference>
<evidence type="ECO:0000256" key="2">
    <source>
        <dbReference type="ARBA" id="ARBA00012513"/>
    </source>
</evidence>
<dbReference type="InterPro" id="IPR001245">
    <property type="entry name" value="Ser-Thr/Tyr_kinase_cat_dom"/>
</dbReference>
<dbReference type="RefSeq" id="XP_022943947.1">
    <property type="nucleotide sequence ID" value="XM_023088179.1"/>
</dbReference>
<evidence type="ECO:0000256" key="7">
    <source>
        <dbReference type="ARBA" id="ARBA00022840"/>
    </source>
</evidence>
<keyword evidence="4" id="KW-0808">Transferase</keyword>
<keyword evidence="3" id="KW-0472">Membrane</keyword>
<dbReference type="Pfam" id="PF07714">
    <property type="entry name" value="PK_Tyr_Ser-Thr"/>
    <property type="match status" value="1"/>
</dbReference>
<dbReference type="CDD" id="cd14066">
    <property type="entry name" value="STKc_IRAK"/>
    <property type="match status" value="1"/>
</dbReference>
<dbReference type="KEGG" id="cmos:111448521"/>
<protein>
    <recommendedName>
        <fullName evidence="2">non-specific serine/threonine protein kinase</fullName>
        <ecNumber evidence="2">2.7.11.1</ecNumber>
    </recommendedName>
</protein>
<evidence type="ECO:0000313" key="14">
    <source>
        <dbReference type="RefSeq" id="XP_022943947.1"/>
    </source>
</evidence>
<evidence type="ECO:0000256" key="6">
    <source>
        <dbReference type="ARBA" id="ARBA00022777"/>
    </source>
</evidence>
<sequence length="510" mass="58108">MARMVLSLRCYLTLFYFQIVNAQPNPLGFSFLLLLLLRPSHLTQSSSSNILILQRFTTCFEEMKCFHFTNGERKDDENGVVSRASKVSWARSLSMASSTFDTRRSEFDADYSRDFSDSIGFYEILTQRRANELRVFSFSELKSATRGFSRALLIGEGGFGCVFKGVVAASNSKSDLKMEVAVKQLNRNGFQGHKEWINEVNFLGVVKHPNLVRLVGYCAEDDERGIQRLLVYELMRNRSLEDHLLVRVSPPLSWLARLKIAQDAARGLAYLHEEMDFQLIFRDLKASNILLDDEFNAKLSDFGLARQGPPEGISHVFTSVVGTIGYAAPEYVQTGRLTAKSDVWSFGVVLYELITGRCAVERNLPRNEQKLLEWIKPYVSDPKKFHLIIDPRLEGECNIKSAQKLASLANKCLMKQPKNRPKMSEVVEILGNIISESCQEHEAVPQPVNDETVETKEETAEVAEVEAATTRHRQSHLKKVFDFRDMVSLRNRSFGKLDWRNWTPGLVRTW</sequence>
<proteinExistence type="predicted"/>
<dbReference type="AlphaFoldDB" id="A0A6J1FUF6"/>
<reference evidence="14" key="1">
    <citation type="submission" date="2025-08" db="UniProtKB">
        <authorList>
            <consortium name="RefSeq"/>
        </authorList>
    </citation>
    <scope>IDENTIFICATION</scope>
    <source>
        <tissue evidence="14">Young leaves</tissue>
    </source>
</reference>
<feature type="binding site" evidence="10">
    <location>
        <position position="183"/>
    </location>
    <ligand>
        <name>ATP</name>
        <dbReference type="ChEBI" id="CHEBI:30616"/>
    </ligand>
</feature>
<dbReference type="SUPFAM" id="SSF56112">
    <property type="entry name" value="Protein kinase-like (PK-like)"/>
    <property type="match status" value="1"/>
</dbReference>
<dbReference type="FunFam" id="1.10.510.10:FF:000095">
    <property type="entry name" value="protein STRUBBELIG-RECEPTOR FAMILY 8"/>
    <property type="match status" value="1"/>
</dbReference>
<dbReference type="Gene3D" id="3.30.200.20">
    <property type="entry name" value="Phosphorylase Kinase, domain 1"/>
    <property type="match status" value="1"/>
</dbReference>
<dbReference type="InterPro" id="IPR011009">
    <property type="entry name" value="Kinase-like_dom_sf"/>
</dbReference>
<dbReference type="FunFam" id="3.30.200.20:FF:000228">
    <property type="entry name" value="Serine/threonine-protein kinase BIK1"/>
    <property type="match status" value="1"/>
</dbReference>
<keyword evidence="11" id="KW-0732">Signal</keyword>
<evidence type="ECO:0000256" key="4">
    <source>
        <dbReference type="ARBA" id="ARBA00022679"/>
    </source>
</evidence>